<dbReference type="Proteomes" id="UP000298061">
    <property type="component" value="Unassembled WGS sequence"/>
</dbReference>
<keyword evidence="4" id="KW-1185">Reference proteome</keyword>
<reference evidence="3 4" key="1">
    <citation type="submission" date="2019-02" db="EMBL/GenBank/DDBJ databases">
        <title>Genome sequencing of the rare red list fungi Hericium alpestre (H. flagellum).</title>
        <authorList>
            <person name="Buettner E."/>
            <person name="Kellner H."/>
        </authorList>
    </citation>
    <scope>NUCLEOTIDE SEQUENCE [LARGE SCALE GENOMIC DNA]</scope>
    <source>
        <strain evidence="3 4">DSM 108284</strain>
    </source>
</reference>
<name>A0A4Z0A126_9AGAM</name>
<feature type="transmembrane region" description="Helical" evidence="2">
    <location>
        <begin position="6"/>
        <end position="35"/>
    </location>
</feature>
<evidence type="ECO:0000256" key="1">
    <source>
        <dbReference type="SAM" id="MobiDB-lite"/>
    </source>
</evidence>
<sequence>MAIILSQAVFIALFIETVLYGIALTMGSATILTLLRIGSEGPVAQKPLIFMLSLMLMIATPHIIISFVRAHTAFVVYPLDGPDKSLGNISDPLLNVKNILFLTQTVLGDGVNIWRFYVIYGKSVKPIIIPSIFMLAGVVCGCFVINAFAHSGSGHSVFDLPNSWIKAYDAFMITTNAYCAVAVSWKIGRTTRFHSGGGSTHPAVIVIAETGILYTSSLITFLGIYVANSNAQFIAIDLITPLVPCMFCLMVLQIKFHRNNGCLPSSYTIHALTPSRADHTCALTKIRRMVGCHPDLSISPTRSVQIQISTQEEQYPGEEMMDIRKKGESSIGNSADE</sequence>
<feature type="transmembrane region" description="Helical" evidence="2">
    <location>
        <begin position="233"/>
        <end position="252"/>
    </location>
</feature>
<feature type="transmembrane region" description="Helical" evidence="2">
    <location>
        <begin position="200"/>
        <end position="227"/>
    </location>
</feature>
<accession>A0A4Z0A126</accession>
<dbReference type="AlphaFoldDB" id="A0A4Z0A126"/>
<proteinExistence type="predicted"/>
<feature type="transmembrane region" description="Helical" evidence="2">
    <location>
        <begin position="170"/>
        <end position="188"/>
    </location>
</feature>
<feature type="transmembrane region" description="Helical" evidence="2">
    <location>
        <begin position="127"/>
        <end position="150"/>
    </location>
</feature>
<feature type="transmembrane region" description="Helical" evidence="2">
    <location>
        <begin position="47"/>
        <end position="79"/>
    </location>
</feature>
<gene>
    <name evidence="3" type="ORF">EWM64_g3614</name>
</gene>
<dbReference type="EMBL" id="SFCI01000345">
    <property type="protein sequence ID" value="TFY80395.1"/>
    <property type="molecule type" value="Genomic_DNA"/>
</dbReference>
<evidence type="ECO:0000313" key="4">
    <source>
        <dbReference type="Proteomes" id="UP000298061"/>
    </source>
</evidence>
<comment type="caution">
    <text evidence="3">The sequence shown here is derived from an EMBL/GenBank/DDBJ whole genome shotgun (WGS) entry which is preliminary data.</text>
</comment>
<dbReference type="OrthoDB" id="3346544at2759"/>
<dbReference type="STRING" id="135208.A0A4Z0A126"/>
<organism evidence="3 4">
    <name type="scientific">Hericium alpestre</name>
    <dbReference type="NCBI Taxonomy" id="135208"/>
    <lineage>
        <taxon>Eukaryota</taxon>
        <taxon>Fungi</taxon>
        <taxon>Dikarya</taxon>
        <taxon>Basidiomycota</taxon>
        <taxon>Agaricomycotina</taxon>
        <taxon>Agaricomycetes</taxon>
        <taxon>Russulales</taxon>
        <taxon>Hericiaceae</taxon>
        <taxon>Hericium</taxon>
    </lineage>
</organism>
<protein>
    <submittedName>
        <fullName evidence="3">Uncharacterized protein</fullName>
    </submittedName>
</protein>
<keyword evidence="2" id="KW-0812">Transmembrane</keyword>
<evidence type="ECO:0000313" key="3">
    <source>
        <dbReference type="EMBL" id="TFY80395.1"/>
    </source>
</evidence>
<evidence type="ECO:0000256" key="2">
    <source>
        <dbReference type="SAM" id="Phobius"/>
    </source>
</evidence>
<feature type="region of interest" description="Disordered" evidence="1">
    <location>
        <begin position="313"/>
        <end position="337"/>
    </location>
</feature>
<keyword evidence="2" id="KW-1133">Transmembrane helix</keyword>
<keyword evidence="2" id="KW-0472">Membrane</keyword>